<keyword evidence="2" id="KW-1185">Reference proteome</keyword>
<sequence length="113" mass="12922">MWILFGLYEVFSCLGHAYSDIRDLGPYLTNRTFNMVRLNGLGSGYLRALYTANFQWDCDLWQAGYTNRLSFIFLKPNLNTISTILGSLSCLKQAIAIAINPQNNRRYTVNNDV</sequence>
<organism evidence="1 2">
    <name type="scientific">Araneus ventricosus</name>
    <name type="common">Orbweaver spider</name>
    <name type="synonym">Epeira ventricosa</name>
    <dbReference type="NCBI Taxonomy" id="182803"/>
    <lineage>
        <taxon>Eukaryota</taxon>
        <taxon>Metazoa</taxon>
        <taxon>Ecdysozoa</taxon>
        <taxon>Arthropoda</taxon>
        <taxon>Chelicerata</taxon>
        <taxon>Arachnida</taxon>
        <taxon>Araneae</taxon>
        <taxon>Araneomorphae</taxon>
        <taxon>Entelegynae</taxon>
        <taxon>Araneoidea</taxon>
        <taxon>Araneidae</taxon>
        <taxon>Araneus</taxon>
    </lineage>
</organism>
<accession>A0A4Y2VLX7</accession>
<dbReference type="EMBL" id="BGPR01049200">
    <property type="protein sequence ID" value="GBO26179.1"/>
    <property type="molecule type" value="Genomic_DNA"/>
</dbReference>
<evidence type="ECO:0000313" key="2">
    <source>
        <dbReference type="Proteomes" id="UP000499080"/>
    </source>
</evidence>
<comment type="caution">
    <text evidence="1">The sequence shown here is derived from an EMBL/GenBank/DDBJ whole genome shotgun (WGS) entry which is preliminary data.</text>
</comment>
<dbReference type="AlphaFoldDB" id="A0A4Y2VLX7"/>
<reference evidence="1 2" key="1">
    <citation type="journal article" date="2019" name="Sci. Rep.">
        <title>Orb-weaving spider Araneus ventricosus genome elucidates the spidroin gene catalogue.</title>
        <authorList>
            <person name="Kono N."/>
            <person name="Nakamura H."/>
            <person name="Ohtoshi R."/>
            <person name="Moran D.A.P."/>
            <person name="Shinohara A."/>
            <person name="Yoshida Y."/>
            <person name="Fujiwara M."/>
            <person name="Mori M."/>
            <person name="Tomita M."/>
            <person name="Arakawa K."/>
        </authorList>
    </citation>
    <scope>NUCLEOTIDE SEQUENCE [LARGE SCALE GENOMIC DNA]</scope>
</reference>
<proteinExistence type="predicted"/>
<gene>
    <name evidence="1" type="ORF">AVEN_271203_1</name>
</gene>
<protein>
    <submittedName>
        <fullName evidence="1">Uncharacterized protein</fullName>
    </submittedName>
</protein>
<dbReference type="Proteomes" id="UP000499080">
    <property type="component" value="Unassembled WGS sequence"/>
</dbReference>
<evidence type="ECO:0000313" key="1">
    <source>
        <dbReference type="EMBL" id="GBO26179.1"/>
    </source>
</evidence>
<name>A0A4Y2VLX7_ARAVE</name>